<name>A0A0M4FY13_9BACI</name>
<organism evidence="5 6">
    <name type="scientific">Bacillus gobiensis</name>
    <dbReference type="NCBI Taxonomy" id="1441095"/>
    <lineage>
        <taxon>Bacteria</taxon>
        <taxon>Bacillati</taxon>
        <taxon>Bacillota</taxon>
        <taxon>Bacilli</taxon>
        <taxon>Bacillales</taxon>
        <taxon>Bacillaceae</taxon>
        <taxon>Bacillus</taxon>
    </lineage>
</organism>
<sequence>MLTIKSVSKSFDNLSVLDTIDLHVKKEEFVSIIGPSGCGKSTLLEIVTGLIAPSNGEIYFNEENVTGTTNKLGYMPQKDVLFPWRTVLENVIIPQEIMGIRKKDAEKKARQLVEKFGLSGFEEYYPSALSGGMKQRANFLRTVLTDKRLLALDEPFGKLDALTKREMLKWLTTVRMETKQSFLLITHDIDEAIFLSDRIYVMSSRPGRIVKEVHVKEKHPRSNGFLLSKSFSELKNELLSSLGV</sequence>
<dbReference type="SUPFAM" id="SSF52540">
    <property type="entry name" value="P-loop containing nucleoside triphosphate hydrolases"/>
    <property type="match status" value="1"/>
</dbReference>
<keyword evidence="2" id="KW-0547">Nucleotide-binding</keyword>
<keyword evidence="1" id="KW-0813">Transport</keyword>
<dbReference type="PANTHER" id="PTHR42788">
    <property type="entry name" value="TAURINE IMPORT ATP-BINDING PROTEIN-RELATED"/>
    <property type="match status" value="1"/>
</dbReference>
<evidence type="ECO:0000256" key="1">
    <source>
        <dbReference type="ARBA" id="ARBA00022448"/>
    </source>
</evidence>
<reference evidence="5 6" key="2">
    <citation type="journal article" date="2016" name="Int. J. Syst. Evol. Microbiol.">
        <title>Bacillus gobiensis sp. nov., isolated from a soil sample.</title>
        <authorList>
            <person name="Liu B."/>
            <person name="Liu G.H."/>
            <person name="Cetin S."/>
            <person name="Schumann P."/>
            <person name="Pan Z.Z."/>
            <person name="Chen Q.Q."/>
        </authorList>
    </citation>
    <scope>NUCLEOTIDE SEQUENCE [LARGE SCALE GENOMIC DNA]</scope>
    <source>
        <strain evidence="5 6">FJAT-4402</strain>
    </source>
</reference>
<dbReference type="InterPro" id="IPR003439">
    <property type="entry name" value="ABC_transporter-like_ATP-bd"/>
</dbReference>
<evidence type="ECO:0000256" key="2">
    <source>
        <dbReference type="ARBA" id="ARBA00022741"/>
    </source>
</evidence>
<dbReference type="PROSITE" id="PS50893">
    <property type="entry name" value="ABC_TRANSPORTER_2"/>
    <property type="match status" value="1"/>
</dbReference>
<protein>
    <recommendedName>
        <fullName evidence="4">ABC transporter domain-containing protein</fullName>
    </recommendedName>
</protein>
<dbReference type="InterPro" id="IPR050166">
    <property type="entry name" value="ABC_transporter_ATP-bind"/>
</dbReference>
<dbReference type="Gene3D" id="3.40.50.300">
    <property type="entry name" value="P-loop containing nucleotide triphosphate hydrolases"/>
    <property type="match status" value="1"/>
</dbReference>
<dbReference type="OrthoDB" id="9802264at2"/>
<dbReference type="InterPro" id="IPR017871">
    <property type="entry name" value="ABC_transporter-like_CS"/>
</dbReference>
<keyword evidence="3" id="KW-0067">ATP-binding</keyword>
<evidence type="ECO:0000256" key="3">
    <source>
        <dbReference type="ARBA" id="ARBA00022840"/>
    </source>
</evidence>
<dbReference type="InterPro" id="IPR027417">
    <property type="entry name" value="P-loop_NTPase"/>
</dbReference>
<dbReference type="PROSITE" id="PS00211">
    <property type="entry name" value="ABC_TRANSPORTER_1"/>
    <property type="match status" value="1"/>
</dbReference>
<feature type="domain" description="ABC transporter" evidence="4">
    <location>
        <begin position="2"/>
        <end position="229"/>
    </location>
</feature>
<dbReference type="GO" id="GO:0016887">
    <property type="term" value="F:ATP hydrolysis activity"/>
    <property type="evidence" value="ECO:0007669"/>
    <property type="project" value="InterPro"/>
</dbReference>
<proteinExistence type="predicted"/>
<dbReference type="SMART" id="SM00382">
    <property type="entry name" value="AAA"/>
    <property type="match status" value="1"/>
</dbReference>
<dbReference type="EMBL" id="CP012600">
    <property type="protein sequence ID" value="ALC82125.1"/>
    <property type="molecule type" value="Genomic_DNA"/>
</dbReference>
<keyword evidence="6" id="KW-1185">Reference proteome</keyword>
<dbReference type="Proteomes" id="UP000067625">
    <property type="component" value="Chromosome"/>
</dbReference>
<dbReference type="RefSeq" id="WP_053603905.1">
    <property type="nucleotide sequence ID" value="NZ_CP012600.1"/>
</dbReference>
<evidence type="ECO:0000259" key="4">
    <source>
        <dbReference type="PROSITE" id="PS50893"/>
    </source>
</evidence>
<reference evidence="6" key="1">
    <citation type="submission" date="2015-08" db="EMBL/GenBank/DDBJ databases">
        <title>Genome sequencing project for genomic taxonomy and phylogenomics of Bacillus-like bacteria.</title>
        <authorList>
            <person name="Liu B."/>
            <person name="Wang J."/>
            <person name="Zhu Y."/>
            <person name="Liu G."/>
            <person name="Chen Q."/>
            <person name="Chen Z."/>
            <person name="Lan J."/>
            <person name="Che J."/>
            <person name="Ge C."/>
            <person name="Shi H."/>
            <person name="Pan Z."/>
            <person name="Liu X."/>
        </authorList>
    </citation>
    <scope>NUCLEOTIDE SEQUENCE [LARGE SCALE GENOMIC DNA]</scope>
    <source>
        <strain evidence="6">FJAT-4402</strain>
    </source>
</reference>
<evidence type="ECO:0000313" key="5">
    <source>
        <dbReference type="EMBL" id="ALC82125.1"/>
    </source>
</evidence>
<dbReference type="STRING" id="1441095.AM592_11400"/>
<dbReference type="GO" id="GO:0005524">
    <property type="term" value="F:ATP binding"/>
    <property type="evidence" value="ECO:0007669"/>
    <property type="project" value="UniProtKB-KW"/>
</dbReference>
<evidence type="ECO:0000313" key="6">
    <source>
        <dbReference type="Proteomes" id="UP000067625"/>
    </source>
</evidence>
<dbReference type="InterPro" id="IPR003593">
    <property type="entry name" value="AAA+_ATPase"/>
</dbReference>
<dbReference type="PATRIC" id="fig|1441095.3.peg.2480"/>
<dbReference type="PANTHER" id="PTHR42788:SF2">
    <property type="entry name" value="ABC TRANSPORTER ATP-BINDING PROTEIN"/>
    <property type="match status" value="1"/>
</dbReference>
<accession>A0A0M4FY13</accession>
<gene>
    <name evidence="5" type="ORF">AM592_11400</name>
</gene>
<dbReference type="CDD" id="cd03293">
    <property type="entry name" value="ABC_NrtD_SsuB_transporters"/>
    <property type="match status" value="1"/>
</dbReference>
<dbReference type="AlphaFoldDB" id="A0A0M4FY13"/>
<dbReference type="Pfam" id="PF00005">
    <property type="entry name" value="ABC_tran"/>
    <property type="match status" value="1"/>
</dbReference>